<evidence type="ECO:0000313" key="2">
    <source>
        <dbReference type="EMBL" id="RBQ17027.1"/>
    </source>
</evidence>
<feature type="region of interest" description="Disordered" evidence="1">
    <location>
        <begin position="36"/>
        <end position="66"/>
    </location>
</feature>
<sequence length="248" mass="27352">MTRHGFRYVMNKLPATEEKSVDNTLTGDDLELKSRVGYGANFDDPSSGGEPDDPNQDYLDTRSDDDRSAWTARLSGTKEPVRVTLPDGGEMAANADGCIGEARSRLYGDFKTWLTGSSIVNTMSGRVHALLPKDPAYLAKVAEWRTCMAAKGYRYDSPDASTDAVMAELEKAKKAGEEASGRAARRAKELRIATADAECDRRVRLSATVRDLYQKYWAQEARKSESAILAYRELLTAAIGRAKQVVRE</sequence>
<organism evidence="2 3">
    <name type="scientific">Spongiactinospora rosea</name>
    <dbReference type="NCBI Taxonomy" id="2248750"/>
    <lineage>
        <taxon>Bacteria</taxon>
        <taxon>Bacillati</taxon>
        <taxon>Actinomycetota</taxon>
        <taxon>Actinomycetes</taxon>
        <taxon>Streptosporangiales</taxon>
        <taxon>Streptosporangiaceae</taxon>
        <taxon>Spongiactinospora</taxon>
    </lineage>
</organism>
<name>A0A366LTE8_9ACTN</name>
<dbReference type="AlphaFoldDB" id="A0A366LTE8"/>
<gene>
    <name evidence="2" type="ORF">DP939_26405</name>
</gene>
<accession>A0A366LTE8</accession>
<protein>
    <submittedName>
        <fullName evidence="2">Uncharacterized protein</fullName>
    </submittedName>
</protein>
<proteinExistence type="predicted"/>
<keyword evidence="3" id="KW-1185">Reference proteome</keyword>
<evidence type="ECO:0000256" key="1">
    <source>
        <dbReference type="SAM" id="MobiDB-lite"/>
    </source>
</evidence>
<reference evidence="2 3" key="1">
    <citation type="submission" date="2018-06" db="EMBL/GenBank/DDBJ databases">
        <title>Sphaerisporangium craniellae sp. nov., isolated from a marine sponge in the South China Sea.</title>
        <authorList>
            <person name="Li L."/>
        </authorList>
    </citation>
    <scope>NUCLEOTIDE SEQUENCE [LARGE SCALE GENOMIC DNA]</scope>
    <source>
        <strain evidence="2 3">LHW63015</strain>
    </source>
</reference>
<dbReference type="Proteomes" id="UP000253303">
    <property type="component" value="Unassembled WGS sequence"/>
</dbReference>
<dbReference type="EMBL" id="QMEY01000013">
    <property type="protein sequence ID" value="RBQ17027.1"/>
    <property type="molecule type" value="Genomic_DNA"/>
</dbReference>
<comment type="caution">
    <text evidence="2">The sequence shown here is derived from an EMBL/GenBank/DDBJ whole genome shotgun (WGS) entry which is preliminary data.</text>
</comment>
<evidence type="ECO:0000313" key="3">
    <source>
        <dbReference type="Proteomes" id="UP000253303"/>
    </source>
</evidence>